<keyword evidence="6" id="KW-1133">Transmembrane helix</keyword>
<keyword evidence="7" id="KW-0732">Signal</keyword>
<dbReference type="STRING" id="103827.A0A158RBN2"/>
<proteinExistence type="predicted"/>
<dbReference type="Proteomes" id="UP000276776">
    <property type="component" value="Unassembled WGS sequence"/>
</dbReference>
<feature type="domain" description="EGF-like" evidence="8">
    <location>
        <begin position="319"/>
        <end position="356"/>
    </location>
</feature>
<dbReference type="InterPro" id="IPR051022">
    <property type="entry name" value="Notch_Cell-Fate_Det"/>
</dbReference>
<feature type="disulfide bond" evidence="4">
    <location>
        <begin position="346"/>
        <end position="355"/>
    </location>
</feature>
<evidence type="ECO:0000256" key="4">
    <source>
        <dbReference type="PROSITE-ProRule" id="PRU00076"/>
    </source>
</evidence>
<dbReference type="OMA" id="MPMSHIA"/>
<feature type="disulfide bond" evidence="4">
    <location>
        <begin position="417"/>
        <end position="426"/>
    </location>
</feature>
<keyword evidence="2" id="KW-0677">Repeat</keyword>
<reference evidence="9 10" key="2">
    <citation type="submission" date="2018-11" db="EMBL/GenBank/DDBJ databases">
        <authorList>
            <consortium name="Pathogen Informatics"/>
        </authorList>
    </citation>
    <scope>NUCLEOTIDE SEQUENCE [LARGE SCALE GENOMIC DNA]</scope>
</reference>
<evidence type="ECO:0000256" key="1">
    <source>
        <dbReference type="ARBA" id="ARBA00022536"/>
    </source>
</evidence>
<organism evidence="11">
    <name type="scientific">Thelazia callipaeda</name>
    <name type="common">Oriental eyeworm</name>
    <name type="synonym">Parasitic nematode</name>
    <dbReference type="NCBI Taxonomy" id="103827"/>
    <lineage>
        <taxon>Eukaryota</taxon>
        <taxon>Metazoa</taxon>
        <taxon>Ecdysozoa</taxon>
        <taxon>Nematoda</taxon>
        <taxon>Chromadorea</taxon>
        <taxon>Rhabditida</taxon>
        <taxon>Spirurina</taxon>
        <taxon>Spiruromorpha</taxon>
        <taxon>Thelazioidea</taxon>
        <taxon>Thelaziidae</taxon>
        <taxon>Thelazia</taxon>
    </lineage>
</organism>
<reference evidence="11" key="1">
    <citation type="submission" date="2016-04" db="UniProtKB">
        <authorList>
            <consortium name="WormBaseParasite"/>
        </authorList>
    </citation>
    <scope>IDENTIFICATION</scope>
</reference>
<evidence type="ECO:0000256" key="3">
    <source>
        <dbReference type="ARBA" id="ARBA00023157"/>
    </source>
</evidence>
<keyword evidence="3 4" id="KW-1015">Disulfide bond</keyword>
<keyword evidence="6" id="KW-0472">Membrane</keyword>
<evidence type="ECO:0000313" key="9">
    <source>
        <dbReference type="EMBL" id="VDN02287.1"/>
    </source>
</evidence>
<dbReference type="OrthoDB" id="283575at2759"/>
<dbReference type="Pfam" id="PF00008">
    <property type="entry name" value="EGF"/>
    <property type="match status" value="1"/>
</dbReference>
<evidence type="ECO:0000313" key="10">
    <source>
        <dbReference type="Proteomes" id="UP000276776"/>
    </source>
</evidence>
<feature type="disulfide bond" evidence="4">
    <location>
        <begin position="396"/>
        <end position="406"/>
    </location>
</feature>
<dbReference type="PROSITE" id="PS01186">
    <property type="entry name" value="EGF_2"/>
    <property type="match status" value="1"/>
</dbReference>
<dbReference type="PROSITE" id="PS50026">
    <property type="entry name" value="EGF_3"/>
    <property type="match status" value="3"/>
</dbReference>
<name>A0A158RBN2_THECL</name>
<dbReference type="EMBL" id="UYYF01004319">
    <property type="protein sequence ID" value="VDN02287.1"/>
    <property type="molecule type" value="Genomic_DNA"/>
</dbReference>
<feature type="domain" description="EGF-like" evidence="8">
    <location>
        <begin position="393"/>
        <end position="427"/>
    </location>
</feature>
<feature type="chain" id="PRO_5043135972" evidence="7">
    <location>
        <begin position="22"/>
        <end position="935"/>
    </location>
</feature>
<evidence type="ECO:0000259" key="8">
    <source>
        <dbReference type="PROSITE" id="PS50026"/>
    </source>
</evidence>
<evidence type="ECO:0000256" key="5">
    <source>
        <dbReference type="SAM" id="MobiDB-lite"/>
    </source>
</evidence>
<dbReference type="Gene3D" id="2.10.25.10">
    <property type="entry name" value="Laminin"/>
    <property type="match status" value="2"/>
</dbReference>
<dbReference type="AlphaFoldDB" id="A0A158RBN2"/>
<dbReference type="SUPFAM" id="SSF57196">
    <property type="entry name" value="EGF/Laminin"/>
    <property type="match status" value="2"/>
</dbReference>
<protein>
    <submittedName>
        <fullName evidence="11">EGF-like domain-containing protein</fullName>
    </submittedName>
</protein>
<evidence type="ECO:0000256" key="6">
    <source>
        <dbReference type="SAM" id="Phobius"/>
    </source>
</evidence>
<comment type="caution">
    <text evidence="4">Lacks conserved residue(s) required for the propagation of feature annotation.</text>
</comment>
<feature type="region of interest" description="Disordered" evidence="5">
    <location>
        <begin position="259"/>
        <end position="288"/>
    </location>
</feature>
<feature type="signal peptide" evidence="7">
    <location>
        <begin position="1"/>
        <end position="21"/>
    </location>
</feature>
<accession>A0A158RBN2</accession>
<feature type="transmembrane region" description="Helical" evidence="6">
    <location>
        <begin position="875"/>
        <end position="898"/>
    </location>
</feature>
<dbReference type="PROSITE" id="PS00022">
    <property type="entry name" value="EGF_1"/>
    <property type="match status" value="3"/>
</dbReference>
<dbReference type="CDD" id="cd00054">
    <property type="entry name" value="EGF_CA"/>
    <property type="match status" value="2"/>
</dbReference>
<dbReference type="SMART" id="SM00181">
    <property type="entry name" value="EGF"/>
    <property type="match status" value="3"/>
</dbReference>
<evidence type="ECO:0000256" key="7">
    <source>
        <dbReference type="SAM" id="SignalP"/>
    </source>
</evidence>
<evidence type="ECO:0000313" key="11">
    <source>
        <dbReference type="WBParaSite" id="TCLT_0000509501-mRNA-1"/>
    </source>
</evidence>
<dbReference type="GO" id="GO:0016020">
    <property type="term" value="C:membrane"/>
    <property type="evidence" value="ECO:0007669"/>
    <property type="project" value="UniProtKB-SubCell"/>
</dbReference>
<dbReference type="WBParaSite" id="TCLT_0000509501-mRNA-1">
    <property type="protein sequence ID" value="TCLT_0000509501-mRNA-1"/>
    <property type="gene ID" value="TCLT_0000509501"/>
</dbReference>
<gene>
    <name evidence="9" type="ORF">TCLT_LOCUS5084</name>
</gene>
<feature type="domain" description="EGF-like" evidence="8">
    <location>
        <begin position="357"/>
        <end position="392"/>
    </location>
</feature>
<keyword evidence="6" id="KW-0812">Transmembrane</keyword>
<dbReference type="InterPro" id="IPR000742">
    <property type="entry name" value="EGF"/>
</dbReference>
<sequence length="935" mass="102175">MYNFNFKPLIVLLVSLQKVFFNWVVAEFDDPSSVQTTTAHFSDPKLGRMSWVIYENDLPWTGQYYFTESAQITISNLLAVVDSSNGNHLGNCSSFAPRDNRWRRFFWTLTENSLICNITDIESTISKVNFPPSNLPRTFSLRILAQDGPECIRDMIVQNEKLANCPPRLQRNSFQAVALECGCSIPAAISTHSSRHLLKPDVHSILTPTHIISNQPFFFSPNANIPFAHNLLTHTSENVNSSILNEGKSTQRSEIAARIPVASSTSSTDKSVGVDSVIPPTEHSPVSNISQNSELMSSVLSQISNIPKTIIKDVKVEMNSQPCASIQCQNNGSCVLGHDGSPICMCPEGFIGSQCEIKLCANVKCKNDGICRTTGNIPYCLCQPGTTGTFCEEILCNPVCEQGGICEKIGNAPICRCPSGTIGVNCNIIDTCHNNTQACLKYGTSARCQLDPNSFALISPVPLNASFTCLCLNEQSAVAMSVISASEWIACKELQEKPLTAVKLTTSAAVLGESNIVKPIQSILKAVLPQDPKQHLVPTLHSIPRFYNNRSLSDSFLMTPTERKTGIAPLHNDENSQSHRILETEGSLAPRRTTELTPVPLVTRLSSNQDFSSTVAVFPTTLEWSSVTTKAVPSFRHFFNATSRSQESTEVEEATTLVTIMTTPGDSEFTNSVNFTTPNTGTTGNFDFDADYRDISKVSVEQNANVSKEMNSSVMEDLLFTASNTATAGVDGMSFTTSPYLSLHVTSSTENDSVKTSSSPFFSSFSFTPVMKQLSVNSESEDKVEDEQSTSTERILIVTSEVSKEPTQKTDQTSTLEVKPNTRKDGIFEGDNVKLMKLTIGLPTTTAIPNLQQQSEGAAREAEDMSANGFSSATIVLAVICSLLMIAGACAMLVLRYIRRSRKLHGKYNPAREESVLSSSYSMPMTTVTKEERLI</sequence>
<evidence type="ECO:0000256" key="2">
    <source>
        <dbReference type="ARBA" id="ARBA00022737"/>
    </source>
</evidence>
<dbReference type="PANTHER" id="PTHR24049:SF29">
    <property type="entry name" value="EGF-LIKE DOMAIN-CONTAINING PROTEIN"/>
    <property type="match status" value="1"/>
</dbReference>
<dbReference type="PANTHER" id="PTHR24049">
    <property type="entry name" value="CRUMBS FAMILY MEMBER"/>
    <property type="match status" value="1"/>
</dbReference>
<keyword evidence="10" id="KW-1185">Reference proteome</keyword>
<keyword evidence="1 4" id="KW-0245">EGF-like domain</keyword>
<feature type="disulfide bond" evidence="4">
    <location>
        <begin position="382"/>
        <end position="391"/>
    </location>
</feature>